<accession>A0ACC2WBV2</accession>
<name>A0ACC2WBV2_9TREE</name>
<gene>
    <name evidence="1" type="ORF">QFC19_002301</name>
</gene>
<comment type="caution">
    <text evidence="1">The sequence shown here is derived from an EMBL/GenBank/DDBJ whole genome shotgun (WGS) entry which is preliminary data.</text>
</comment>
<organism evidence="1 2">
    <name type="scientific">Naganishia cerealis</name>
    <dbReference type="NCBI Taxonomy" id="610337"/>
    <lineage>
        <taxon>Eukaryota</taxon>
        <taxon>Fungi</taxon>
        <taxon>Dikarya</taxon>
        <taxon>Basidiomycota</taxon>
        <taxon>Agaricomycotina</taxon>
        <taxon>Tremellomycetes</taxon>
        <taxon>Filobasidiales</taxon>
        <taxon>Filobasidiaceae</taxon>
        <taxon>Naganishia</taxon>
    </lineage>
</organism>
<evidence type="ECO:0000313" key="2">
    <source>
        <dbReference type="Proteomes" id="UP001241377"/>
    </source>
</evidence>
<dbReference type="EMBL" id="JASBWR010000019">
    <property type="protein sequence ID" value="KAJ9108585.1"/>
    <property type="molecule type" value="Genomic_DNA"/>
</dbReference>
<evidence type="ECO:0000313" key="1">
    <source>
        <dbReference type="EMBL" id="KAJ9108585.1"/>
    </source>
</evidence>
<dbReference type="Proteomes" id="UP001241377">
    <property type="component" value="Unassembled WGS sequence"/>
</dbReference>
<reference evidence="1" key="1">
    <citation type="submission" date="2023-04" db="EMBL/GenBank/DDBJ databases">
        <title>Draft Genome sequencing of Naganishia species isolated from polar environments using Oxford Nanopore Technology.</title>
        <authorList>
            <person name="Leo P."/>
            <person name="Venkateswaran K."/>
        </authorList>
    </citation>
    <scope>NUCLEOTIDE SEQUENCE</scope>
    <source>
        <strain evidence="1">MNA-CCFEE 5261</strain>
    </source>
</reference>
<keyword evidence="2" id="KW-1185">Reference proteome</keyword>
<sequence>MVSLKVDASISNQLTETDNSPDESRDVSMTSRVPRPASHPLEAHGISRSQESAVVTQMFSTYITSSDEQRLQQQYNSSNPAGNTPASNPSQTHARNASNESASLPQSHDYETVQGILPHDIPPLHTSPGQPGPQEYASPTISNRSVKATTPLQVGIAFGTLPNVSSSSGTSASSSNPFAGLSDHGDTPTAVGPIDSPSSSKKNVDKPLRFGFGGK</sequence>
<proteinExistence type="predicted"/>
<protein>
    <submittedName>
        <fullName evidence="1">Uncharacterized protein</fullName>
    </submittedName>
</protein>